<dbReference type="Gramene" id="PUZ52125">
    <property type="protein sequence ID" value="PUZ52125"/>
    <property type="gene ID" value="GQ55_6G245500"/>
</dbReference>
<protein>
    <submittedName>
        <fullName evidence="1">Uncharacterized protein</fullName>
    </submittedName>
</protein>
<dbReference type="AlphaFoldDB" id="A0A2T7D956"/>
<dbReference type="Proteomes" id="UP000244336">
    <property type="component" value="Chromosome 6"/>
</dbReference>
<keyword evidence="2" id="KW-1185">Reference proteome</keyword>
<reference evidence="1 2" key="1">
    <citation type="submission" date="2018-04" db="EMBL/GenBank/DDBJ databases">
        <title>WGS assembly of Panicum hallii var. hallii HAL2.</title>
        <authorList>
            <person name="Lovell J."/>
            <person name="Jenkins J."/>
            <person name="Lowry D."/>
            <person name="Mamidi S."/>
            <person name="Sreedasyam A."/>
            <person name="Weng X."/>
            <person name="Barry K."/>
            <person name="Bonette J."/>
            <person name="Campitelli B."/>
            <person name="Daum C."/>
            <person name="Gordon S."/>
            <person name="Gould B."/>
            <person name="Lipzen A."/>
            <person name="MacQueen A."/>
            <person name="Palacio-Mejia J."/>
            <person name="Plott C."/>
            <person name="Shakirov E."/>
            <person name="Shu S."/>
            <person name="Yoshinaga Y."/>
            <person name="Zane M."/>
            <person name="Rokhsar D."/>
            <person name="Grimwood J."/>
            <person name="Schmutz J."/>
            <person name="Juenger T."/>
        </authorList>
    </citation>
    <scope>NUCLEOTIDE SEQUENCE [LARGE SCALE GENOMIC DNA]</scope>
    <source>
        <strain evidence="2">cv. HAL2</strain>
    </source>
</reference>
<evidence type="ECO:0000313" key="2">
    <source>
        <dbReference type="Proteomes" id="UP000244336"/>
    </source>
</evidence>
<dbReference type="STRING" id="1504633.A0A2T7D956"/>
<dbReference type="OrthoDB" id="10485644at2759"/>
<gene>
    <name evidence="1" type="ORF">GQ55_6G245500</name>
</gene>
<dbReference type="EMBL" id="CM009754">
    <property type="protein sequence ID" value="PUZ52125.1"/>
    <property type="molecule type" value="Genomic_DNA"/>
</dbReference>
<accession>A0A2T7D956</accession>
<name>A0A2T7D956_9POAL</name>
<sequence length="98" mass="11491">MGSRASPPHDYLHMHVEQLRRRHQSLSELQTYARDEDAKLETTRARLSNILKRHEDLKERLSRSFAMYCNSKILVSSFKLRAYCKLQVSVHTDRGTSC</sequence>
<organism evidence="1 2">
    <name type="scientific">Panicum hallii var. hallii</name>
    <dbReference type="NCBI Taxonomy" id="1504633"/>
    <lineage>
        <taxon>Eukaryota</taxon>
        <taxon>Viridiplantae</taxon>
        <taxon>Streptophyta</taxon>
        <taxon>Embryophyta</taxon>
        <taxon>Tracheophyta</taxon>
        <taxon>Spermatophyta</taxon>
        <taxon>Magnoliopsida</taxon>
        <taxon>Liliopsida</taxon>
        <taxon>Poales</taxon>
        <taxon>Poaceae</taxon>
        <taxon>PACMAD clade</taxon>
        <taxon>Panicoideae</taxon>
        <taxon>Panicodae</taxon>
        <taxon>Paniceae</taxon>
        <taxon>Panicinae</taxon>
        <taxon>Panicum</taxon>
        <taxon>Panicum sect. Panicum</taxon>
    </lineage>
</organism>
<proteinExistence type="predicted"/>
<evidence type="ECO:0000313" key="1">
    <source>
        <dbReference type="EMBL" id="PUZ52125.1"/>
    </source>
</evidence>